<dbReference type="AlphaFoldDB" id="A0A2A5AUH9"/>
<keyword evidence="3 6" id="KW-0812">Transmembrane</keyword>
<feature type="transmembrane region" description="Helical" evidence="6">
    <location>
        <begin position="67"/>
        <end position="85"/>
    </location>
</feature>
<dbReference type="GO" id="GO:0005886">
    <property type="term" value="C:plasma membrane"/>
    <property type="evidence" value="ECO:0007669"/>
    <property type="project" value="UniProtKB-SubCell"/>
</dbReference>
<feature type="transmembrane region" description="Helical" evidence="6">
    <location>
        <begin position="25"/>
        <end position="47"/>
    </location>
</feature>
<sequence length="163" mass="17736">MTDSNSNISSTPLPHAGIIRRLAALLYDGFLVTAVWMLIGFVLQLFTGAGTSTLVDGVVHTDPIMDAILFPLMVASSGGFYILFWTHSGQTLGMIAWNIKVESNDGGLISITQGVIRFLAAWPAFFMFGLGYLWIYIDSNGDAAHDKISNSKVVVLPKSHRPF</sequence>
<feature type="transmembrane region" description="Helical" evidence="6">
    <location>
        <begin position="118"/>
        <end position="137"/>
    </location>
</feature>
<evidence type="ECO:0000313" key="9">
    <source>
        <dbReference type="Proteomes" id="UP000218327"/>
    </source>
</evidence>
<evidence type="ECO:0000256" key="4">
    <source>
        <dbReference type="ARBA" id="ARBA00022989"/>
    </source>
</evidence>
<dbReference type="InterPro" id="IPR051791">
    <property type="entry name" value="Pra-immunoreactive"/>
</dbReference>
<reference evidence="9" key="1">
    <citation type="submission" date="2017-08" db="EMBL/GenBank/DDBJ databases">
        <title>A dynamic microbial community with high functional redundancy inhabits the cold, oxic subseafloor aquifer.</title>
        <authorList>
            <person name="Tully B.J."/>
            <person name="Wheat C.G."/>
            <person name="Glazer B.T."/>
            <person name="Huber J.A."/>
        </authorList>
    </citation>
    <scope>NUCLEOTIDE SEQUENCE [LARGE SCALE GENOMIC DNA]</scope>
</reference>
<organism evidence="8 9">
    <name type="scientific">SAR86 cluster bacterium</name>
    <dbReference type="NCBI Taxonomy" id="2030880"/>
    <lineage>
        <taxon>Bacteria</taxon>
        <taxon>Pseudomonadati</taxon>
        <taxon>Pseudomonadota</taxon>
        <taxon>Gammaproteobacteria</taxon>
        <taxon>SAR86 cluster</taxon>
    </lineage>
</organism>
<name>A0A2A5AUH9_9GAMM</name>
<evidence type="ECO:0000256" key="5">
    <source>
        <dbReference type="ARBA" id="ARBA00023136"/>
    </source>
</evidence>
<keyword evidence="4 6" id="KW-1133">Transmembrane helix</keyword>
<dbReference type="InterPro" id="IPR010432">
    <property type="entry name" value="RDD"/>
</dbReference>
<protein>
    <recommendedName>
        <fullName evidence="7">RDD domain-containing protein</fullName>
    </recommendedName>
</protein>
<gene>
    <name evidence="8" type="ORF">COA96_13160</name>
</gene>
<evidence type="ECO:0000313" key="8">
    <source>
        <dbReference type="EMBL" id="PCJ22902.1"/>
    </source>
</evidence>
<evidence type="ECO:0000256" key="2">
    <source>
        <dbReference type="ARBA" id="ARBA00022475"/>
    </source>
</evidence>
<evidence type="ECO:0000256" key="3">
    <source>
        <dbReference type="ARBA" id="ARBA00022692"/>
    </source>
</evidence>
<comment type="caution">
    <text evidence="8">The sequence shown here is derived from an EMBL/GenBank/DDBJ whole genome shotgun (WGS) entry which is preliminary data.</text>
</comment>
<feature type="domain" description="RDD" evidence="7">
    <location>
        <begin position="16"/>
        <end position="150"/>
    </location>
</feature>
<dbReference type="Proteomes" id="UP000218327">
    <property type="component" value="Unassembled WGS sequence"/>
</dbReference>
<evidence type="ECO:0000259" key="7">
    <source>
        <dbReference type="Pfam" id="PF06271"/>
    </source>
</evidence>
<comment type="subcellular location">
    <subcellularLocation>
        <location evidence="1">Cell membrane</location>
        <topology evidence="1">Multi-pass membrane protein</topology>
    </subcellularLocation>
</comment>
<keyword evidence="2" id="KW-1003">Cell membrane</keyword>
<evidence type="ECO:0000256" key="6">
    <source>
        <dbReference type="SAM" id="Phobius"/>
    </source>
</evidence>
<keyword evidence="5 6" id="KW-0472">Membrane</keyword>
<dbReference type="PANTHER" id="PTHR36115:SF10">
    <property type="entry name" value="RDD DOMAIN-CONTAINING PROTEIN"/>
    <property type="match status" value="1"/>
</dbReference>
<accession>A0A2A5AUH9</accession>
<dbReference type="Pfam" id="PF06271">
    <property type="entry name" value="RDD"/>
    <property type="match status" value="1"/>
</dbReference>
<proteinExistence type="predicted"/>
<evidence type="ECO:0000256" key="1">
    <source>
        <dbReference type="ARBA" id="ARBA00004651"/>
    </source>
</evidence>
<dbReference type="EMBL" id="NVVJ01000048">
    <property type="protein sequence ID" value="PCJ22902.1"/>
    <property type="molecule type" value="Genomic_DNA"/>
</dbReference>
<dbReference type="PANTHER" id="PTHR36115">
    <property type="entry name" value="PROLINE-RICH ANTIGEN HOMOLOG-RELATED"/>
    <property type="match status" value="1"/>
</dbReference>